<keyword evidence="3" id="KW-1185">Reference proteome</keyword>
<dbReference type="EMBL" id="BMAW01130231">
    <property type="protein sequence ID" value="GFU34128.1"/>
    <property type="molecule type" value="Genomic_DNA"/>
</dbReference>
<name>A0A8X6NH20_NEPPI</name>
<accession>A0A8X6NH20</accession>
<organism evidence="1 3">
    <name type="scientific">Nephila pilipes</name>
    <name type="common">Giant wood spider</name>
    <name type="synonym">Nephila maculata</name>
    <dbReference type="NCBI Taxonomy" id="299642"/>
    <lineage>
        <taxon>Eukaryota</taxon>
        <taxon>Metazoa</taxon>
        <taxon>Ecdysozoa</taxon>
        <taxon>Arthropoda</taxon>
        <taxon>Chelicerata</taxon>
        <taxon>Arachnida</taxon>
        <taxon>Araneae</taxon>
        <taxon>Araneomorphae</taxon>
        <taxon>Entelegynae</taxon>
        <taxon>Araneoidea</taxon>
        <taxon>Nephilidae</taxon>
        <taxon>Nephila</taxon>
    </lineage>
</organism>
<dbReference type="EMBL" id="BMAW01058147">
    <property type="protein sequence ID" value="GFT14757.1"/>
    <property type="molecule type" value="Genomic_DNA"/>
</dbReference>
<evidence type="ECO:0000313" key="1">
    <source>
        <dbReference type="EMBL" id="GFT14757.1"/>
    </source>
</evidence>
<evidence type="ECO:0000313" key="2">
    <source>
        <dbReference type="EMBL" id="GFU34128.1"/>
    </source>
</evidence>
<evidence type="ECO:0000313" key="3">
    <source>
        <dbReference type="Proteomes" id="UP000887013"/>
    </source>
</evidence>
<sequence>EILTKELSHPVKSIDLEGFPLGDHELFLANVDEHHPAGTKHWALNPLTKDELSVEACPGRCHY</sequence>
<proteinExistence type="predicted"/>
<comment type="caution">
    <text evidence="1">The sequence shown here is derived from an EMBL/GenBank/DDBJ whole genome shotgun (WGS) entry which is preliminary data.</text>
</comment>
<feature type="non-terminal residue" evidence="1">
    <location>
        <position position="1"/>
    </location>
</feature>
<dbReference type="Proteomes" id="UP000887013">
    <property type="component" value="Unassembled WGS sequence"/>
</dbReference>
<dbReference type="AlphaFoldDB" id="A0A8X6NH20"/>
<protein>
    <submittedName>
        <fullName evidence="1">Uncharacterized protein</fullName>
    </submittedName>
</protein>
<reference evidence="1" key="1">
    <citation type="submission" date="2020-08" db="EMBL/GenBank/DDBJ databases">
        <title>Multicomponent nature underlies the extraordinary mechanical properties of spider dragline silk.</title>
        <authorList>
            <person name="Kono N."/>
            <person name="Nakamura H."/>
            <person name="Mori M."/>
            <person name="Yoshida Y."/>
            <person name="Ohtoshi R."/>
            <person name="Malay A.D."/>
            <person name="Moran D.A.P."/>
            <person name="Tomita M."/>
            <person name="Numata K."/>
            <person name="Arakawa K."/>
        </authorList>
    </citation>
    <scope>NUCLEOTIDE SEQUENCE</scope>
</reference>
<gene>
    <name evidence="2" type="ORF">NPIL_60391</name>
    <name evidence="1" type="ORF">NPIL_648331</name>
</gene>